<name>A0ABR0LV38_9PEZI</name>
<gene>
    <name evidence="1" type="ORF">LTR16_007500</name>
</gene>
<sequence>APRATFFYPRSSLFPAMRRSYALNDPLTQHAYNPDKRLSATPPYLPQTSSAFIAIPNCFN</sequence>
<comment type="caution">
    <text evidence="1">The sequence shown here is derived from an EMBL/GenBank/DDBJ whole genome shotgun (WGS) entry which is preliminary data.</text>
</comment>
<reference evidence="1 2" key="1">
    <citation type="submission" date="2023-08" db="EMBL/GenBank/DDBJ databases">
        <title>Black Yeasts Isolated from many extreme environments.</title>
        <authorList>
            <person name="Coleine C."/>
            <person name="Stajich J.E."/>
            <person name="Selbmann L."/>
        </authorList>
    </citation>
    <scope>NUCLEOTIDE SEQUENCE [LARGE SCALE GENOMIC DNA]</scope>
    <source>
        <strain evidence="1 2">CCFEE 536</strain>
    </source>
</reference>
<protein>
    <submittedName>
        <fullName evidence="1">Uncharacterized protein</fullName>
    </submittedName>
</protein>
<organism evidence="1 2">
    <name type="scientific">Cryomyces antarcticus</name>
    <dbReference type="NCBI Taxonomy" id="329879"/>
    <lineage>
        <taxon>Eukaryota</taxon>
        <taxon>Fungi</taxon>
        <taxon>Dikarya</taxon>
        <taxon>Ascomycota</taxon>
        <taxon>Pezizomycotina</taxon>
        <taxon>Dothideomycetes</taxon>
        <taxon>Dothideomycetes incertae sedis</taxon>
        <taxon>Cryomyces</taxon>
    </lineage>
</organism>
<dbReference type="EMBL" id="JAVRRA010009819">
    <property type="protein sequence ID" value="KAK5244744.1"/>
    <property type="molecule type" value="Genomic_DNA"/>
</dbReference>
<keyword evidence="2" id="KW-1185">Reference proteome</keyword>
<proteinExistence type="predicted"/>
<evidence type="ECO:0000313" key="2">
    <source>
        <dbReference type="Proteomes" id="UP001357485"/>
    </source>
</evidence>
<dbReference type="Proteomes" id="UP001357485">
    <property type="component" value="Unassembled WGS sequence"/>
</dbReference>
<evidence type="ECO:0000313" key="1">
    <source>
        <dbReference type="EMBL" id="KAK5244744.1"/>
    </source>
</evidence>
<feature type="non-terminal residue" evidence="1">
    <location>
        <position position="1"/>
    </location>
</feature>
<accession>A0ABR0LV38</accession>